<protein>
    <submittedName>
        <fullName evidence="1">Uncharacterized protein</fullName>
    </submittedName>
</protein>
<organism evidence="1 2">
    <name type="scientific">Caballeronia sordidicola</name>
    <name type="common">Burkholderia sordidicola</name>
    <dbReference type="NCBI Taxonomy" id="196367"/>
    <lineage>
        <taxon>Bacteria</taxon>
        <taxon>Pseudomonadati</taxon>
        <taxon>Pseudomonadota</taxon>
        <taxon>Betaproteobacteria</taxon>
        <taxon>Burkholderiales</taxon>
        <taxon>Burkholderiaceae</taxon>
        <taxon>Caballeronia</taxon>
    </lineage>
</organism>
<gene>
    <name evidence="1" type="ORF">PAMC26510_19195</name>
</gene>
<reference evidence="1 2" key="1">
    <citation type="submission" date="2017-03" db="EMBL/GenBank/DDBJ databases">
        <title>Genome analysis of strain PAMC 26510.</title>
        <authorList>
            <person name="Oh H.-M."/>
            <person name="Yang J.-A."/>
        </authorList>
    </citation>
    <scope>NUCLEOTIDE SEQUENCE [LARGE SCALE GENOMIC DNA]</scope>
    <source>
        <strain evidence="1 2">PAMC 26510</strain>
    </source>
</reference>
<comment type="caution">
    <text evidence="1">The sequence shown here is derived from an EMBL/GenBank/DDBJ whole genome shotgun (WGS) entry which is preliminary data.</text>
</comment>
<dbReference type="EMBL" id="NBTY01000100">
    <property type="protein sequence ID" value="OTP73402.1"/>
    <property type="molecule type" value="Genomic_DNA"/>
</dbReference>
<accession>A0A242MQY1</accession>
<proteinExistence type="predicted"/>
<dbReference type="Proteomes" id="UP000194546">
    <property type="component" value="Unassembled WGS sequence"/>
</dbReference>
<dbReference type="AlphaFoldDB" id="A0A242MQY1"/>
<evidence type="ECO:0000313" key="1">
    <source>
        <dbReference type="EMBL" id="OTP73402.1"/>
    </source>
</evidence>
<name>A0A242MQY1_CABSO</name>
<sequence>MNVFLFVVNARDFVSALANGPQGAYLSIVFQPSAQNGKARRAKYTTGL</sequence>
<evidence type="ECO:0000313" key="2">
    <source>
        <dbReference type="Proteomes" id="UP000194546"/>
    </source>
</evidence>